<keyword evidence="1" id="KW-1133">Transmembrane helix</keyword>
<dbReference type="Proteomes" id="UP000033220">
    <property type="component" value="Chromosome DSM 122"/>
</dbReference>
<name>H6SKN9_PARPM</name>
<proteinExistence type="predicted"/>
<accession>H6SKN9</accession>
<feature type="transmembrane region" description="Helical" evidence="1">
    <location>
        <begin position="244"/>
        <end position="266"/>
    </location>
</feature>
<dbReference type="PATRIC" id="fig|1150469.3.peg.2165"/>
<keyword evidence="1" id="KW-0812">Transmembrane</keyword>
<feature type="transmembrane region" description="Helical" evidence="1">
    <location>
        <begin position="434"/>
        <end position="451"/>
    </location>
</feature>
<feature type="transmembrane region" description="Helical" evidence="1">
    <location>
        <begin position="323"/>
        <end position="342"/>
    </location>
</feature>
<feature type="transmembrane region" description="Helical" evidence="1">
    <location>
        <begin position="488"/>
        <end position="510"/>
    </location>
</feature>
<dbReference type="RefSeq" id="WP_014415189.1">
    <property type="nucleotide sequence ID" value="NC_017059.1"/>
</dbReference>
<reference evidence="2 3" key="1">
    <citation type="submission" date="2012-02" db="EMBL/GenBank/DDBJ databases">
        <title>Shotgun genome sequence of Phaeospirillum photometricum DSM 122.</title>
        <authorList>
            <person name="Duquesne K."/>
            <person name="Sturgis J."/>
        </authorList>
    </citation>
    <scope>NUCLEOTIDE SEQUENCE [LARGE SCALE GENOMIC DNA]</scope>
    <source>
        <strain evidence="3">DSM122</strain>
    </source>
</reference>
<feature type="transmembrane region" description="Helical" evidence="1">
    <location>
        <begin position="273"/>
        <end position="290"/>
    </location>
</feature>
<sequence length="576" mass="62160">MPGERRQRACLRPCGVLSFLVHFQEVRPAGLIMARAPSLIALTKHEIKQIQTSDKDLEMLALCLRDDPKKRNCEMPGRESASGAKGVALLKNIFTRLISLSDRFERRRGPFLAILFLGVAVPACLFYTYIVPPGQVADETAHALRVHALSHGVVFGHRASTVHISGQEFIGSGIKGDPALYHMGFIILRGEVISRNQLLSLPLTPWTGEKKFYEIGPIATYLPHFYLPSAALVALARPVVDSPYGVFIIGRLGSLLAFVTLGAAALTVARRGHLVLLCTLCVPMTLSLAGSLNQDGVIIATSVLGAALLTRQDPSRPALHQGAWWGAGAAFLAVALAKPPYFPLLALLLLPWPGLVRQELTRRLLVIAGGCALAIGWAILAQGTMGGQIIHPPAVLPNPAGGPDLVYPGPNPKEQARYLLAHPALILTLPWKTLLADATIPLTMIGVLGWLQVLMPTWYYGFCYGALAVAMVGDSCREAVKRIAWAEAALALLVLFACIEGIYLSQYLVWTHLHYPSVQGPQGRYLLPLLPLTLFLLPALREGRRGWPFLALAPVAAAVLGLVAAPLAVVTAFYAR</sequence>
<evidence type="ECO:0000256" key="1">
    <source>
        <dbReference type="SAM" id="Phobius"/>
    </source>
</evidence>
<keyword evidence="1" id="KW-0472">Membrane</keyword>
<feature type="transmembrane region" description="Helical" evidence="1">
    <location>
        <begin position="111"/>
        <end position="130"/>
    </location>
</feature>
<keyword evidence="3" id="KW-1185">Reference proteome</keyword>
<evidence type="ECO:0000313" key="2">
    <source>
        <dbReference type="EMBL" id="CCG08554.1"/>
    </source>
</evidence>
<dbReference type="AlphaFoldDB" id="H6SKN9"/>
<gene>
    <name evidence="2" type="ORF">RSPPHO_01928</name>
</gene>
<dbReference type="Pfam" id="PF09913">
    <property type="entry name" value="DUF2142"/>
    <property type="match status" value="1"/>
</dbReference>
<dbReference type="STRING" id="1150469.RSPPHO_01928"/>
<dbReference type="KEGG" id="rpm:RSPPHO_01928"/>
<evidence type="ECO:0000313" key="3">
    <source>
        <dbReference type="Proteomes" id="UP000033220"/>
    </source>
</evidence>
<protein>
    <submittedName>
        <fullName evidence="2">Membrane protein-like protein</fullName>
    </submittedName>
</protein>
<dbReference type="InterPro" id="IPR018674">
    <property type="entry name" value="DUF2142_membrane"/>
</dbReference>
<dbReference type="HOGENOM" id="CLU_473172_0_0_5"/>
<dbReference type="eggNOG" id="COG4713">
    <property type="taxonomic scope" value="Bacteria"/>
</dbReference>
<organism evidence="2 3">
    <name type="scientific">Pararhodospirillum photometricum DSM 122</name>
    <dbReference type="NCBI Taxonomy" id="1150469"/>
    <lineage>
        <taxon>Bacteria</taxon>
        <taxon>Pseudomonadati</taxon>
        <taxon>Pseudomonadota</taxon>
        <taxon>Alphaproteobacteria</taxon>
        <taxon>Rhodospirillales</taxon>
        <taxon>Rhodospirillaceae</taxon>
        <taxon>Pararhodospirillum</taxon>
    </lineage>
</organism>
<feature type="transmembrane region" description="Helical" evidence="1">
    <location>
        <begin position="362"/>
        <end position="380"/>
    </location>
</feature>
<dbReference type="EMBL" id="HE663493">
    <property type="protein sequence ID" value="CCG08554.1"/>
    <property type="molecule type" value="Genomic_DNA"/>
</dbReference>
<feature type="transmembrane region" description="Helical" evidence="1">
    <location>
        <begin position="547"/>
        <end position="575"/>
    </location>
</feature>